<evidence type="ECO:0000259" key="10">
    <source>
        <dbReference type="PROSITE" id="PS51747"/>
    </source>
</evidence>
<dbReference type="GO" id="GO:0005737">
    <property type="term" value="C:cytoplasm"/>
    <property type="evidence" value="ECO:0007669"/>
    <property type="project" value="TreeGrafter"/>
</dbReference>
<gene>
    <name evidence="11" type="ORF">R3P38DRAFT_2822368</name>
</gene>
<dbReference type="Gene3D" id="3.40.50.300">
    <property type="entry name" value="P-loop containing nucleotide triphosphate hydrolases"/>
    <property type="match status" value="1"/>
</dbReference>
<evidence type="ECO:0000256" key="7">
    <source>
        <dbReference type="ARBA" id="ARBA00038938"/>
    </source>
</evidence>
<dbReference type="PANTHER" id="PTHR11086:SF18">
    <property type="entry name" value="DEOXYCYTIDYLATE DEAMINASE"/>
    <property type="match status" value="1"/>
</dbReference>
<comment type="cofactor">
    <cofactor evidence="1">
        <name>Zn(2+)</name>
        <dbReference type="ChEBI" id="CHEBI:29105"/>
    </cofactor>
</comment>
<keyword evidence="12" id="KW-1185">Reference proteome</keyword>
<dbReference type="InterPro" id="IPR015517">
    <property type="entry name" value="dCMP_deaminase-rel"/>
</dbReference>
<evidence type="ECO:0000256" key="5">
    <source>
        <dbReference type="ARBA" id="ARBA00022801"/>
    </source>
</evidence>
<evidence type="ECO:0000256" key="2">
    <source>
        <dbReference type="ARBA" id="ARBA00006576"/>
    </source>
</evidence>
<keyword evidence="3" id="KW-0479">Metal-binding</keyword>
<dbReference type="InterPro" id="IPR035105">
    <property type="entry name" value="Deoxycytidylate_deaminase_dom"/>
</dbReference>
<dbReference type="FunFam" id="3.40.140.10:FF:000035">
    <property type="entry name" value="dCMP deaminase"/>
    <property type="match status" value="1"/>
</dbReference>
<comment type="similarity">
    <text evidence="2">Belongs to the cytidine and deoxycytidylate deaminase family.</text>
</comment>
<dbReference type="Pfam" id="PF00383">
    <property type="entry name" value="dCMP_cyt_deam_1"/>
    <property type="match status" value="1"/>
</dbReference>
<dbReference type="AlphaFoldDB" id="A0AAW0EJ50"/>
<dbReference type="Proteomes" id="UP001362999">
    <property type="component" value="Unassembled WGS sequence"/>
</dbReference>
<reference evidence="11 12" key="1">
    <citation type="journal article" date="2024" name="J Genomics">
        <title>Draft genome sequencing and assembly of Favolaschia claudopus CIRM-BRFM 2984 isolated from oak limbs.</title>
        <authorList>
            <person name="Navarro D."/>
            <person name="Drula E."/>
            <person name="Chaduli D."/>
            <person name="Cazenave R."/>
            <person name="Ahrendt S."/>
            <person name="Wang J."/>
            <person name="Lipzen A."/>
            <person name="Daum C."/>
            <person name="Barry K."/>
            <person name="Grigoriev I.V."/>
            <person name="Favel A."/>
            <person name="Rosso M.N."/>
            <person name="Martin F."/>
        </authorList>
    </citation>
    <scope>NUCLEOTIDE SEQUENCE [LARGE SCALE GENOMIC DNA]</scope>
    <source>
        <strain evidence="11 12">CIRM-BRFM 2984</strain>
    </source>
</reference>
<dbReference type="InterPro" id="IPR027417">
    <property type="entry name" value="P-loop_NTPase"/>
</dbReference>
<dbReference type="SUPFAM" id="SSF53927">
    <property type="entry name" value="Cytidine deaminase-like"/>
    <property type="match status" value="1"/>
</dbReference>
<evidence type="ECO:0000256" key="1">
    <source>
        <dbReference type="ARBA" id="ARBA00001947"/>
    </source>
</evidence>
<dbReference type="CDD" id="cd01286">
    <property type="entry name" value="deoxycytidylate_deaminase"/>
    <property type="match status" value="1"/>
</dbReference>
<feature type="domain" description="CMP/dCMP-type deaminase" evidence="10">
    <location>
        <begin position="220"/>
        <end position="358"/>
    </location>
</feature>
<dbReference type="EMBL" id="JAWWNJ010000001">
    <property type="protein sequence ID" value="KAK7064092.1"/>
    <property type="molecule type" value="Genomic_DNA"/>
</dbReference>
<dbReference type="InterPro" id="IPR016193">
    <property type="entry name" value="Cytidine_deaminase-like"/>
</dbReference>
<keyword evidence="4" id="KW-0545">Nucleotide biosynthesis</keyword>
<evidence type="ECO:0000256" key="4">
    <source>
        <dbReference type="ARBA" id="ARBA00022727"/>
    </source>
</evidence>
<dbReference type="InterPro" id="IPR016192">
    <property type="entry name" value="APOBEC/CMP_deaminase_Zn-bd"/>
</dbReference>
<evidence type="ECO:0000256" key="9">
    <source>
        <dbReference type="ARBA" id="ARBA00071582"/>
    </source>
</evidence>
<dbReference type="PROSITE" id="PS00903">
    <property type="entry name" value="CYT_DCMP_DEAMINASES_1"/>
    <property type="match status" value="1"/>
</dbReference>
<evidence type="ECO:0000313" key="12">
    <source>
        <dbReference type="Proteomes" id="UP001362999"/>
    </source>
</evidence>
<dbReference type="GO" id="GO:0009165">
    <property type="term" value="P:nucleotide biosynthetic process"/>
    <property type="evidence" value="ECO:0007669"/>
    <property type="project" value="UniProtKB-KW"/>
</dbReference>
<evidence type="ECO:0000256" key="8">
    <source>
        <dbReference type="ARBA" id="ARBA00041763"/>
    </source>
</evidence>
<accession>A0AAW0EJ50</accession>
<dbReference type="Gene3D" id="3.40.140.10">
    <property type="entry name" value="Cytidine Deaminase, domain 2"/>
    <property type="match status" value="1"/>
</dbReference>
<dbReference type="PANTHER" id="PTHR11086">
    <property type="entry name" value="DEOXYCYTIDYLATE DEAMINASE-RELATED"/>
    <property type="match status" value="1"/>
</dbReference>
<dbReference type="InterPro" id="IPR002125">
    <property type="entry name" value="CMP_dCMP_dom"/>
</dbReference>
<evidence type="ECO:0000256" key="3">
    <source>
        <dbReference type="ARBA" id="ARBA00022723"/>
    </source>
</evidence>
<comment type="caution">
    <text evidence="11">The sequence shown here is derived from an EMBL/GenBank/DDBJ whole genome shotgun (WGS) entry which is preliminary data.</text>
</comment>
<dbReference type="GO" id="GO:0008270">
    <property type="term" value="F:zinc ion binding"/>
    <property type="evidence" value="ECO:0007669"/>
    <property type="project" value="InterPro"/>
</dbReference>
<dbReference type="EC" id="3.5.4.12" evidence="7"/>
<keyword evidence="5" id="KW-0378">Hydrolase</keyword>
<organism evidence="11 12">
    <name type="scientific">Favolaschia claudopus</name>
    <dbReference type="NCBI Taxonomy" id="2862362"/>
    <lineage>
        <taxon>Eukaryota</taxon>
        <taxon>Fungi</taxon>
        <taxon>Dikarya</taxon>
        <taxon>Basidiomycota</taxon>
        <taxon>Agaricomycotina</taxon>
        <taxon>Agaricomycetes</taxon>
        <taxon>Agaricomycetidae</taxon>
        <taxon>Agaricales</taxon>
        <taxon>Marasmiineae</taxon>
        <taxon>Mycenaceae</taxon>
        <taxon>Favolaschia</taxon>
    </lineage>
</organism>
<dbReference type="PROSITE" id="PS51747">
    <property type="entry name" value="CYT_DCMP_DEAMINASES_2"/>
    <property type="match status" value="1"/>
</dbReference>
<evidence type="ECO:0000313" key="11">
    <source>
        <dbReference type="EMBL" id="KAK7064092.1"/>
    </source>
</evidence>
<name>A0AAW0EJ50_9AGAR</name>
<keyword evidence="6" id="KW-0862">Zinc</keyword>
<proteinExistence type="inferred from homology"/>
<protein>
    <recommendedName>
        <fullName evidence="9">Deoxycytidylate deaminase</fullName>
        <ecNumber evidence="7">3.5.4.12</ecNumber>
    </recommendedName>
    <alternativeName>
        <fullName evidence="8">dCMP deaminase</fullName>
    </alternativeName>
</protein>
<evidence type="ECO:0000256" key="6">
    <source>
        <dbReference type="ARBA" id="ARBA00022833"/>
    </source>
</evidence>
<dbReference type="GO" id="GO:0004132">
    <property type="term" value="F:dCMP deaminase activity"/>
    <property type="evidence" value="ECO:0007669"/>
    <property type="project" value="UniProtKB-EC"/>
</dbReference>
<sequence length="369" mass="41323">MLVAILGTRSSGKTSVENYLVSKGFQRVRIIPDFEDLPHSDSSSSISTSDPYYNENDAVHTKHLSFLTLGPTPQPSLANFDQEEREEKPHCFSSPIALLEYVTRNWRRNFVTMDIYSREAINLFVKRPFFLLLSIDAPLLDRFYRSNMNNISSQTFSLEQFVREDDSLVFGVDLPETVSSLSSLGDLVNIHISNNFPSLSVLHSYLDNLNLLDPGHLRPQWDAYFMTLASLASKRSNCMKRRVGAVLVRENRILATGYNGTPRGVKNCNEGGCVKCNGASYPGAVEYECVCLHAEENALLEAGRERVGEGSVLYCNTCPCLKCTIKIIQTGVKTVVYNLSYKVDDASARLLAEAGVELRRFQPIQTIRP</sequence>